<keyword evidence="3" id="KW-0472">Membrane</keyword>
<accession>A0A9W6ZJ64</accession>
<name>A0A9W6ZJ64_9STRA</name>
<dbReference type="AlphaFoldDB" id="A0A9W6ZJ64"/>
<proteinExistence type="inferred from homology"/>
<evidence type="ECO:0000313" key="6">
    <source>
        <dbReference type="EMBL" id="GMH55362.1"/>
    </source>
</evidence>
<dbReference type="InterPro" id="IPR009828">
    <property type="entry name" value="CYRIA/CYRIB_Rac1-bd"/>
</dbReference>
<comment type="subcellular location">
    <subcellularLocation>
        <location evidence="1">Membrane</location>
        <topology evidence="1">Lipid-anchor</topology>
    </subcellularLocation>
</comment>
<protein>
    <recommendedName>
        <fullName evidence="5">CYRIA/CYRIB Rac1 binding domain-containing protein</fullName>
    </recommendedName>
</protein>
<feature type="domain" description="CYRIA/CYRIB Rac1 binding" evidence="5">
    <location>
        <begin position="9"/>
        <end position="276"/>
    </location>
</feature>
<dbReference type="OrthoDB" id="60973at2759"/>
<dbReference type="Proteomes" id="UP001165082">
    <property type="component" value="Unassembled WGS sequence"/>
</dbReference>
<dbReference type="GO" id="GO:0030833">
    <property type="term" value="P:regulation of actin filament polymerization"/>
    <property type="evidence" value="ECO:0007669"/>
    <property type="project" value="InterPro"/>
</dbReference>
<dbReference type="InterPro" id="IPR039789">
    <property type="entry name" value="CYRI"/>
</dbReference>
<comment type="similarity">
    <text evidence="2">Belongs to the CYRI family.</text>
</comment>
<keyword evidence="7" id="KW-1185">Reference proteome</keyword>
<evidence type="ECO:0000313" key="7">
    <source>
        <dbReference type="Proteomes" id="UP001165082"/>
    </source>
</evidence>
<dbReference type="EMBL" id="BRXZ01000838">
    <property type="protein sequence ID" value="GMH55362.1"/>
    <property type="molecule type" value="Genomic_DNA"/>
</dbReference>
<comment type="caution">
    <text evidence="6">The sequence shown here is derived from an EMBL/GenBank/DDBJ whole genome shotgun (WGS) entry which is preliminary data.</text>
</comment>
<evidence type="ECO:0000256" key="2">
    <source>
        <dbReference type="ARBA" id="ARBA00005778"/>
    </source>
</evidence>
<evidence type="ECO:0000256" key="1">
    <source>
        <dbReference type="ARBA" id="ARBA00004635"/>
    </source>
</evidence>
<dbReference type="GO" id="GO:0031267">
    <property type="term" value="F:small GTPase binding"/>
    <property type="evidence" value="ECO:0007669"/>
    <property type="project" value="InterPro"/>
</dbReference>
<gene>
    <name evidence="6" type="ORF">TrRE_jg11322</name>
</gene>
<evidence type="ECO:0000256" key="3">
    <source>
        <dbReference type="ARBA" id="ARBA00023136"/>
    </source>
</evidence>
<feature type="non-terminal residue" evidence="6">
    <location>
        <position position="1"/>
    </location>
</feature>
<dbReference type="PANTHER" id="PTHR12422">
    <property type="entry name" value="GH09096P"/>
    <property type="match status" value="1"/>
</dbReference>
<reference evidence="6" key="1">
    <citation type="submission" date="2022-07" db="EMBL/GenBank/DDBJ databases">
        <title>Genome analysis of Parmales, a sister group of diatoms, reveals the evolutionary specialization of diatoms from phago-mixotrophs to photoautotrophs.</title>
        <authorList>
            <person name="Ban H."/>
            <person name="Sato S."/>
            <person name="Yoshikawa S."/>
            <person name="Kazumasa Y."/>
            <person name="Nakamura Y."/>
            <person name="Ichinomiya M."/>
            <person name="Saitoh K."/>
            <person name="Sato N."/>
            <person name="Blanc-Mathieu R."/>
            <person name="Endo H."/>
            <person name="Kuwata A."/>
            <person name="Ogata H."/>
        </authorList>
    </citation>
    <scope>NUCLEOTIDE SEQUENCE</scope>
</reference>
<keyword evidence="4" id="KW-0449">Lipoprotein</keyword>
<dbReference type="GO" id="GO:0016020">
    <property type="term" value="C:membrane"/>
    <property type="evidence" value="ECO:0007669"/>
    <property type="project" value="UniProtKB-SubCell"/>
</dbReference>
<sequence length="283" mass="30716">AESKGNGKEIEGHIKAMKEVLEWLNSYKPCLEPIRKALSTPSDMELQQEAFTALTGNVKKTDEFYRKAGAVADYLPTVLGELGGEGCIMQDLWMARRLVELLALIYDVDQKKMMCPGLQNDFSFYRRSVGKFQSQASVSETSANQISMWIAEAGPTTAGAGEALKKAGGRASDGPVHMALAKVANMCAWIVAKDQEMGSTEKAQLLMAMVECMILFDRSSSRGVFVRTSGVMVRKCLAVLKEEGESGGGRNAGVVVGLKNGVKYSTLHFRDAATPGFVEDLLE</sequence>
<evidence type="ECO:0000256" key="4">
    <source>
        <dbReference type="ARBA" id="ARBA00023288"/>
    </source>
</evidence>
<evidence type="ECO:0000259" key="5">
    <source>
        <dbReference type="Pfam" id="PF07159"/>
    </source>
</evidence>
<organism evidence="6 7">
    <name type="scientific">Triparma retinervis</name>
    <dbReference type="NCBI Taxonomy" id="2557542"/>
    <lineage>
        <taxon>Eukaryota</taxon>
        <taxon>Sar</taxon>
        <taxon>Stramenopiles</taxon>
        <taxon>Ochrophyta</taxon>
        <taxon>Bolidophyceae</taxon>
        <taxon>Parmales</taxon>
        <taxon>Triparmaceae</taxon>
        <taxon>Triparma</taxon>
    </lineage>
</organism>
<dbReference type="Pfam" id="PF07159">
    <property type="entry name" value="CYRIA-B_Rac1-bd"/>
    <property type="match status" value="1"/>
</dbReference>